<organism evidence="1 2">
    <name type="scientific">Vaccinium darrowii</name>
    <dbReference type="NCBI Taxonomy" id="229202"/>
    <lineage>
        <taxon>Eukaryota</taxon>
        <taxon>Viridiplantae</taxon>
        <taxon>Streptophyta</taxon>
        <taxon>Embryophyta</taxon>
        <taxon>Tracheophyta</taxon>
        <taxon>Spermatophyta</taxon>
        <taxon>Magnoliopsida</taxon>
        <taxon>eudicotyledons</taxon>
        <taxon>Gunneridae</taxon>
        <taxon>Pentapetalae</taxon>
        <taxon>asterids</taxon>
        <taxon>Ericales</taxon>
        <taxon>Ericaceae</taxon>
        <taxon>Vaccinioideae</taxon>
        <taxon>Vaccinieae</taxon>
        <taxon>Vaccinium</taxon>
    </lineage>
</organism>
<keyword evidence="2" id="KW-1185">Reference proteome</keyword>
<evidence type="ECO:0000313" key="2">
    <source>
        <dbReference type="Proteomes" id="UP000828048"/>
    </source>
</evidence>
<dbReference type="EMBL" id="CM037154">
    <property type="protein sequence ID" value="KAH7860344.1"/>
    <property type="molecule type" value="Genomic_DNA"/>
</dbReference>
<dbReference type="Proteomes" id="UP000828048">
    <property type="component" value="Chromosome 4"/>
</dbReference>
<protein>
    <submittedName>
        <fullName evidence="1">Uncharacterized protein</fullName>
    </submittedName>
</protein>
<sequence>MILSLLISFISVSLLTWAFAVGGGIAWKNGRNKKGKTPIPGPHGLPIFGSLFVLSRGLAHRSLASMAQTRAATQLMAFSLGSTPAVVASDPHTAREILTSPHFANRPIKQSAKSLMFSRAIGFAPNGTYWRLLRKISSSHLFSPRRILAHEPGRQLDFAVMLRNIASEQKLSGSVSLRKHLQLAALNNIMGSVFGKRYDPAQDSGELEELREMVKEGFDLLGAFNWSDYIPWLSYFYDPFRVVERCEALVPRVRKLVRVIIEEHKLSGSRKVSDNADFVDVLLSLEGEEKLNEDDMVAVLWEMIFRGTDTTALLTEWVMAELVLHQEIQTKLREELKSAVAGNTLTDAVVAKLPYLQAVIKETLRVHPPGPLLSWARLATSDVQLSNGMVIPANTTAMVNMWAITHDSHVWEEPHVFKPERFTEGADVDVRGGDLRLAPFGAGRRVCPGKNLGLVTVGLWVAKLVHHFEWGPDGDHTVDLSEVLKLSCEMKHPLSAVASPRNVVF</sequence>
<accession>A0ACB7Z3R8</accession>
<comment type="caution">
    <text evidence="1">The sequence shown here is derived from an EMBL/GenBank/DDBJ whole genome shotgun (WGS) entry which is preliminary data.</text>
</comment>
<proteinExistence type="predicted"/>
<reference evidence="1 2" key="1">
    <citation type="journal article" date="2021" name="Hortic Res">
        <title>High-quality reference genome and annotation aids understanding of berry development for evergreen blueberry (Vaccinium darrowii).</title>
        <authorList>
            <person name="Yu J."/>
            <person name="Hulse-Kemp A.M."/>
            <person name="Babiker E."/>
            <person name="Staton M."/>
        </authorList>
    </citation>
    <scope>NUCLEOTIDE SEQUENCE [LARGE SCALE GENOMIC DNA]</scope>
    <source>
        <strain evidence="2">cv. NJ 8807/NJ 8810</strain>
        <tissue evidence="1">Young leaf</tissue>
    </source>
</reference>
<name>A0ACB7Z3R8_9ERIC</name>
<evidence type="ECO:0000313" key="1">
    <source>
        <dbReference type="EMBL" id="KAH7860344.1"/>
    </source>
</evidence>
<gene>
    <name evidence="1" type="ORF">Vadar_012348</name>
</gene>